<dbReference type="InterPro" id="IPR027828">
    <property type="entry name" value="DUF4465"/>
</dbReference>
<dbReference type="EMBL" id="LUUL01000065">
    <property type="protein sequence ID" value="OAI27164.1"/>
    <property type="molecule type" value="Genomic_DNA"/>
</dbReference>
<keyword evidence="1" id="KW-0472">Membrane</keyword>
<dbReference type="AlphaFoldDB" id="A0AA91DEG8"/>
<sequence>MKTILSTILLGLALASGAQASVSNFDDLSLAPNSYWAGTVDPTVPLYEPTVGSFSSGPATFNNQITDWGGLTSWTGWAYSNMTDTVTAGYTNQYSTFAGQAHSGANFGVGNFGVAYNYNPGDAAISFDSPVAAQGFYVTNTTYTALSMLNGDSFAKKFGGASGNDADWLKLSISGWNGSTETGSVDYYLADYRFGNNALDYVVNSWQWVDLSSLGSITGLKFAITSSDVGQFGMNTPAYFAMDDLSVTAVPLPAAFWLMAGALAVWFPLGRRPV</sequence>
<proteinExistence type="predicted"/>
<keyword evidence="1" id="KW-0812">Transmembrane</keyword>
<feature type="transmembrane region" description="Helical" evidence="1">
    <location>
        <begin position="250"/>
        <end position="269"/>
    </location>
</feature>
<evidence type="ECO:0000256" key="1">
    <source>
        <dbReference type="SAM" id="Phobius"/>
    </source>
</evidence>
<name>A0AA91DEG8_9GAMM</name>
<dbReference type="Pfam" id="PF14717">
    <property type="entry name" value="DUF4465"/>
    <property type="match status" value="1"/>
</dbReference>
<keyword evidence="1" id="KW-1133">Transmembrane helix</keyword>
<feature type="chain" id="PRO_5041693664" description="DUF4465 domain-containing protein" evidence="2">
    <location>
        <begin position="21"/>
        <end position="274"/>
    </location>
</feature>
<evidence type="ECO:0008006" key="5">
    <source>
        <dbReference type="Google" id="ProtNLM"/>
    </source>
</evidence>
<protein>
    <recommendedName>
        <fullName evidence="5">DUF4465 domain-containing protein</fullName>
    </recommendedName>
</protein>
<evidence type="ECO:0000313" key="3">
    <source>
        <dbReference type="EMBL" id="OAI27164.1"/>
    </source>
</evidence>
<gene>
    <name evidence="3" type="ORF">A1356_09780</name>
</gene>
<dbReference type="Gene3D" id="2.60.120.1350">
    <property type="entry name" value="Protein of unknown function DUF4465"/>
    <property type="match status" value="1"/>
</dbReference>
<comment type="caution">
    <text evidence="3">The sequence shown here is derived from an EMBL/GenBank/DDBJ whole genome shotgun (WGS) entry which is preliminary data.</text>
</comment>
<dbReference type="Proteomes" id="UP000077734">
    <property type="component" value="Unassembled WGS sequence"/>
</dbReference>
<accession>A0AA91DEG8</accession>
<evidence type="ECO:0000313" key="4">
    <source>
        <dbReference type="Proteomes" id="UP000077734"/>
    </source>
</evidence>
<keyword evidence="2" id="KW-0732">Signal</keyword>
<evidence type="ECO:0000256" key="2">
    <source>
        <dbReference type="SAM" id="SignalP"/>
    </source>
</evidence>
<feature type="signal peptide" evidence="2">
    <location>
        <begin position="1"/>
        <end position="20"/>
    </location>
</feature>
<organism evidence="3 4">
    <name type="scientific">Methylomonas koyamae</name>
    <dbReference type="NCBI Taxonomy" id="702114"/>
    <lineage>
        <taxon>Bacteria</taxon>
        <taxon>Pseudomonadati</taxon>
        <taxon>Pseudomonadota</taxon>
        <taxon>Gammaproteobacteria</taxon>
        <taxon>Methylococcales</taxon>
        <taxon>Methylococcaceae</taxon>
        <taxon>Methylomonas</taxon>
    </lineage>
</organism>
<reference evidence="3 4" key="1">
    <citation type="submission" date="2016-03" db="EMBL/GenBank/DDBJ databases">
        <authorList>
            <person name="Heylen K."/>
            <person name="De Vos P."/>
            <person name="Vekeman B."/>
        </authorList>
    </citation>
    <scope>NUCLEOTIDE SEQUENCE [LARGE SCALE GENOMIC DNA]</scope>
    <source>
        <strain evidence="3 4">R-49807</strain>
    </source>
</reference>
<keyword evidence="4" id="KW-1185">Reference proteome</keyword>
<dbReference type="RefSeq" id="WP_064026453.1">
    <property type="nucleotide sequence ID" value="NZ_LUUL01000065.1"/>
</dbReference>